<organism evidence="3 4">
    <name type="scientific">Zalerion maritima</name>
    <dbReference type="NCBI Taxonomy" id="339359"/>
    <lineage>
        <taxon>Eukaryota</taxon>
        <taxon>Fungi</taxon>
        <taxon>Dikarya</taxon>
        <taxon>Ascomycota</taxon>
        <taxon>Pezizomycotina</taxon>
        <taxon>Sordariomycetes</taxon>
        <taxon>Lulworthiomycetidae</taxon>
        <taxon>Lulworthiales</taxon>
        <taxon>Lulworthiaceae</taxon>
        <taxon>Zalerion</taxon>
    </lineage>
</organism>
<feature type="transmembrane region" description="Helical" evidence="1">
    <location>
        <begin position="242"/>
        <end position="260"/>
    </location>
</feature>
<keyword evidence="1" id="KW-1133">Transmembrane helix</keyword>
<feature type="transmembrane region" description="Helical" evidence="1">
    <location>
        <begin position="194"/>
        <end position="211"/>
    </location>
</feature>
<accession>A0AAD5RNC5</accession>
<evidence type="ECO:0000313" key="3">
    <source>
        <dbReference type="EMBL" id="KAJ2898552.1"/>
    </source>
</evidence>
<protein>
    <recommendedName>
        <fullName evidence="2">CorA-like transporter domain-containing protein</fullName>
    </recommendedName>
</protein>
<keyword evidence="4" id="KW-1185">Reference proteome</keyword>
<reference evidence="3" key="1">
    <citation type="submission" date="2022-07" db="EMBL/GenBank/DDBJ databases">
        <title>Draft genome sequence of Zalerion maritima ATCC 34329, a (micro)plastics degrading marine fungus.</title>
        <authorList>
            <person name="Paco A."/>
            <person name="Goncalves M.F.M."/>
            <person name="Rocha-Santos T.A.P."/>
            <person name="Alves A."/>
        </authorList>
    </citation>
    <scope>NUCLEOTIDE SEQUENCE</scope>
    <source>
        <strain evidence="3">ATCC 34329</strain>
    </source>
</reference>
<feature type="domain" description="CorA-like transporter" evidence="2">
    <location>
        <begin position="7"/>
        <end position="69"/>
    </location>
</feature>
<comment type="caution">
    <text evidence="3">The sequence shown here is derived from an EMBL/GenBank/DDBJ whole genome shotgun (WGS) entry which is preliminary data.</text>
</comment>
<dbReference type="Proteomes" id="UP001201980">
    <property type="component" value="Unassembled WGS sequence"/>
</dbReference>
<name>A0AAD5RNC5_9PEZI</name>
<gene>
    <name evidence="3" type="ORF">MKZ38_003843</name>
</gene>
<dbReference type="AlphaFoldDB" id="A0AAD5RNC5"/>
<dbReference type="InterPro" id="IPR058257">
    <property type="entry name" value="CorA-like_dom"/>
</dbReference>
<proteinExistence type="predicted"/>
<evidence type="ECO:0000259" key="2">
    <source>
        <dbReference type="Pfam" id="PF26616"/>
    </source>
</evidence>
<keyword evidence="1" id="KW-0472">Membrane</keyword>
<evidence type="ECO:0000313" key="4">
    <source>
        <dbReference type="Proteomes" id="UP001201980"/>
    </source>
</evidence>
<keyword evidence="1" id="KW-0812">Transmembrane</keyword>
<sequence length="275" mass="31903">MTSRIGLKERVEKFTGPDGRSRDKDFRTPRASFISSLAVHILLAQWAIEDWRGYTRWMEEVVEEKTTEVLNTTTFIPNEEDLAFVQAREDEMNKTLMMVESNVQILLSLQKFYSKLASNPRFSLAHQNQDCQDALADFDMQLDDYIQDFRMHAARARTLSKITADRKGPVQQYLQADTTRKMEKLTTEAKRETIVMRIIALITLFYLPATFVSRWVHVTLPLTLLTFVLAGSWLYWGRVQNLLGVVGEFLGIVASHCLPWRRRERMAMSDEEKAD</sequence>
<dbReference type="Pfam" id="PF26616">
    <property type="entry name" value="CorA-like"/>
    <property type="match status" value="1"/>
</dbReference>
<dbReference type="EMBL" id="JAKWBI020000226">
    <property type="protein sequence ID" value="KAJ2898552.1"/>
    <property type="molecule type" value="Genomic_DNA"/>
</dbReference>
<evidence type="ECO:0000256" key="1">
    <source>
        <dbReference type="SAM" id="Phobius"/>
    </source>
</evidence>